<dbReference type="OMA" id="SHEFHGH"/>
<dbReference type="Proteomes" id="UP000001940">
    <property type="component" value="Chromosome I"/>
</dbReference>
<accession>Q9U3E7</accession>
<dbReference type="HOGENOM" id="CLU_2887829_0_0_1"/>
<evidence type="ECO:0000313" key="4">
    <source>
        <dbReference type="WormBase" id="F53B6.8"/>
    </source>
</evidence>
<dbReference type="WormBase" id="F53B6.8">
    <property type="protein sequence ID" value="CE23765"/>
    <property type="gene ID" value="WBGene00009963"/>
    <property type="gene designation" value="fipr-26"/>
</dbReference>
<feature type="signal peptide" evidence="1">
    <location>
        <begin position="1"/>
        <end position="18"/>
    </location>
</feature>
<feature type="chain" id="PRO_5004338166" evidence="1">
    <location>
        <begin position="19"/>
        <end position="57"/>
    </location>
</feature>
<gene>
    <name evidence="2 4" type="primary">fipr-26</name>
    <name evidence="2" type="ORF">CELE_F53B6.8</name>
    <name evidence="4" type="ORF">F53B6.8</name>
</gene>
<name>Q9U3E7_CAEEL</name>
<dbReference type="eggNOG" id="ENOG502TISK">
    <property type="taxonomic scope" value="Eukaryota"/>
</dbReference>
<protein>
    <submittedName>
        <fullName evidence="2">FIP (Fungus-Induced Protein) Related</fullName>
    </submittedName>
</protein>
<dbReference type="PIR" id="T22546">
    <property type="entry name" value="T22546"/>
</dbReference>
<proteinExistence type="predicted"/>
<dbReference type="FunCoup" id="Q9U3E7">
    <property type="interactions" value="105"/>
</dbReference>
<sequence length="57" mass="6244">MDFGILLVFLMAVAGTFAGISVSFSHSHEFPRHGLLGGGGFNPYGGYYQSNYWGKRK</sequence>
<reference evidence="2 3" key="1">
    <citation type="journal article" date="1998" name="Science">
        <title>Genome sequence of the nematode C. elegans: a platform for investigating biology.</title>
        <authorList>
            <consortium name="The C. elegans sequencing consortium"/>
            <person name="Sulson J.E."/>
            <person name="Waterston R."/>
        </authorList>
    </citation>
    <scope>NUCLEOTIDE SEQUENCE [LARGE SCALE GENOMIC DNA]</scope>
    <source>
        <strain evidence="2 3">Bristol N2</strain>
    </source>
</reference>
<organism evidence="2 3">
    <name type="scientific">Caenorhabditis elegans</name>
    <dbReference type="NCBI Taxonomy" id="6239"/>
    <lineage>
        <taxon>Eukaryota</taxon>
        <taxon>Metazoa</taxon>
        <taxon>Ecdysozoa</taxon>
        <taxon>Nematoda</taxon>
        <taxon>Chromadorea</taxon>
        <taxon>Rhabditida</taxon>
        <taxon>Rhabditina</taxon>
        <taxon>Rhabditomorpha</taxon>
        <taxon>Rhabditoidea</taxon>
        <taxon>Rhabditidae</taxon>
        <taxon>Peloderinae</taxon>
        <taxon>Caenorhabditis</taxon>
    </lineage>
</organism>
<evidence type="ECO:0000313" key="3">
    <source>
        <dbReference type="Proteomes" id="UP000001940"/>
    </source>
</evidence>
<dbReference type="CTD" id="172708"/>
<dbReference type="InParanoid" id="Q9U3E7"/>
<dbReference type="STRING" id="6239.F53B6.8.1"/>
<keyword evidence="1" id="KW-0732">Signal</keyword>
<dbReference type="GeneID" id="172708"/>
<evidence type="ECO:0000256" key="1">
    <source>
        <dbReference type="SAM" id="SignalP"/>
    </source>
</evidence>
<dbReference type="PaxDb" id="6239-F53B6.8"/>
<evidence type="ECO:0000313" key="2">
    <source>
        <dbReference type="EMBL" id="CAB54255.1"/>
    </source>
</evidence>
<dbReference type="AGR" id="WB:WBGene00009963"/>
<dbReference type="KEGG" id="cel:CELE_F53B6.8"/>
<dbReference type="Bgee" id="WBGene00009963">
    <property type="expression patterns" value="Expressed in adult organism and 3 other cell types or tissues"/>
</dbReference>
<keyword evidence="3" id="KW-1185">Reference proteome</keyword>
<dbReference type="RefSeq" id="NP_492406.1">
    <property type="nucleotide sequence ID" value="NM_060005.4"/>
</dbReference>
<dbReference type="UCSC" id="F53B6.8">
    <property type="organism name" value="c. elegans"/>
</dbReference>
<dbReference type="EMBL" id="BX284601">
    <property type="protein sequence ID" value="CAB54255.1"/>
    <property type="molecule type" value="Genomic_DNA"/>
</dbReference>
<dbReference type="AlphaFoldDB" id="Q9U3E7"/>